<evidence type="ECO:0008006" key="2">
    <source>
        <dbReference type="Google" id="ProtNLM"/>
    </source>
</evidence>
<organism evidence="1">
    <name type="scientific">Singulisphaera sp. Ch08</name>
    <dbReference type="NCBI Taxonomy" id="3120278"/>
    <lineage>
        <taxon>Bacteria</taxon>
        <taxon>Pseudomonadati</taxon>
        <taxon>Planctomycetota</taxon>
        <taxon>Planctomycetia</taxon>
        <taxon>Isosphaerales</taxon>
        <taxon>Isosphaeraceae</taxon>
        <taxon>Singulisphaera</taxon>
    </lineage>
</organism>
<dbReference type="EMBL" id="CP155447">
    <property type="protein sequence ID" value="XBH03438.1"/>
    <property type="molecule type" value="Genomic_DNA"/>
</dbReference>
<proteinExistence type="predicted"/>
<sequence>MAGSQALRLRGAVFAAALAFFFLTFADLARAQYPTPPSAMSAGRFADLAETGAPPVALPNPTTVPQPSYYPGVAPAASRVEMGLFDTITESIFGKPDPNTWRPLPLSTLFSEGWNEAWVPSPNGSGGAPRQGWINAADGNLYRLSFFTFAQGFNRGSKGDGYLGAYTIFAPLSRRLDLIINVPFVLRNNAVTGLPVISPNRPGAATPQSHTGFGDLSFTPRVLLHETKDFSLTGELAILTPTGTQPLAGKTTVLTPSVGFWNNFAGGWVLRGGLGLAVPMDGSGDNLISQLAIGHTLTEHDVPFFGDFTYYLSVVANTPLADGDRTSVTLTPGMRTHVGNDWYFLAGLPTPVTHDRVADLGMIFWFMKAW</sequence>
<dbReference type="AlphaFoldDB" id="A0AAU7CEB6"/>
<accession>A0AAU7CEB6</accession>
<protein>
    <recommendedName>
        <fullName evidence="2">Transporter</fullName>
    </recommendedName>
</protein>
<name>A0AAU7CEB6_9BACT</name>
<gene>
    <name evidence="1" type="ORF">V5E97_34805</name>
</gene>
<dbReference type="RefSeq" id="WP_406696172.1">
    <property type="nucleotide sequence ID" value="NZ_CP155447.1"/>
</dbReference>
<reference evidence="1" key="1">
    <citation type="submission" date="2024-05" db="EMBL/GenBank/DDBJ databases">
        <title>Planctomycetes of the genus Singulisphaera possess chitinolytic capabilities.</title>
        <authorList>
            <person name="Ivanova A."/>
        </authorList>
    </citation>
    <scope>NUCLEOTIDE SEQUENCE</scope>
    <source>
        <strain evidence="1">Ch08T</strain>
    </source>
</reference>
<evidence type="ECO:0000313" key="1">
    <source>
        <dbReference type="EMBL" id="XBH03438.1"/>
    </source>
</evidence>